<comment type="caution">
    <text evidence="1">The sequence shown here is derived from an EMBL/GenBank/DDBJ whole genome shotgun (WGS) entry which is preliminary data.</text>
</comment>
<keyword evidence="1" id="KW-0808">Transferase</keyword>
<dbReference type="EMBL" id="JAAIUW010000012">
    <property type="protein sequence ID" value="KAF7807120.1"/>
    <property type="molecule type" value="Genomic_DNA"/>
</dbReference>
<protein>
    <submittedName>
        <fullName evidence="1">Reverse transcriptase</fullName>
    </submittedName>
</protein>
<gene>
    <name evidence="1" type="ORF">G2W53_039281</name>
</gene>
<dbReference type="GO" id="GO:0003964">
    <property type="term" value="F:RNA-directed DNA polymerase activity"/>
    <property type="evidence" value="ECO:0007669"/>
    <property type="project" value="UniProtKB-KW"/>
</dbReference>
<accession>A0A834SQG5</accession>
<sequence>MLKRLYFPSCSFMEAKKGARASWAWSSILEDLEGFKVKSLPGSSDLREQVVAEYITNEIWDLEKLKEVVRDE</sequence>
<reference evidence="1" key="1">
    <citation type="submission" date="2020-09" db="EMBL/GenBank/DDBJ databases">
        <title>Genome-Enabled Discovery of Anthraquinone Biosynthesis in Senna tora.</title>
        <authorList>
            <person name="Kang S.-H."/>
            <person name="Pandey R.P."/>
            <person name="Lee C.-M."/>
            <person name="Sim J.-S."/>
            <person name="Jeong J.-T."/>
            <person name="Choi B.-S."/>
            <person name="Jung M."/>
            <person name="Ginzburg D."/>
            <person name="Zhao K."/>
            <person name="Won S.Y."/>
            <person name="Oh T.-J."/>
            <person name="Yu Y."/>
            <person name="Kim N.-H."/>
            <person name="Lee O.R."/>
            <person name="Lee T.-H."/>
            <person name="Bashyal P."/>
            <person name="Kim T.-S."/>
            <person name="Lee W.-H."/>
            <person name="Kawkins C."/>
            <person name="Kim C.-K."/>
            <person name="Kim J.S."/>
            <person name="Ahn B.O."/>
            <person name="Rhee S.Y."/>
            <person name="Sohng J.K."/>
        </authorList>
    </citation>
    <scope>NUCLEOTIDE SEQUENCE</scope>
    <source>
        <tissue evidence="1">Leaf</tissue>
    </source>
</reference>
<keyword evidence="2" id="KW-1185">Reference proteome</keyword>
<evidence type="ECO:0000313" key="2">
    <source>
        <dbReference type="Proteomes" id="UP000634136"/>
    </source>
</evidence>
<dbReference type="OrthoDB" id="1938246at2759"/>
<organism evidence="1 2">
    <name type="scientific">Senna tora</name>
    <dbReference type="NCBI Taxonomy" id="362788"/>
    <lineage>
        <taxon>Eukaryota</taxon>
        <taxon>Viridiplantae</taxon>
        <taxon>Streptophyta</taxon>
        <taxon>Embryophyta</taxon>
        <taxon>Tracheophyta</taxon>
        <taxon>Spermatophyta</taxon>
        <taxon>Magnoliopsida</taxon>
        <taxon>eudicotyledons</taxon>
        <taxon>Gunneridae</taxon>
        <taxon>Pentapetalae</taxon>
        <taxon>rosids</taxon>
        <taxon>fabids</taxon>
        <taxon>Fabales</taxon>
        <taxon>Fabaceae</taxon>
        <taxon>Caesalpinioideae</taxon>
        <taxon>Cassia clade</taxon>
        <taxon>Senna</taxon>
    </lineage>
</organism>
<keyword evidence="1" id="KW-0548">Nucleotidyltransferase</keyword>
<keyword evidence="1" id="KW-0695">RNA-directed DNA polymerase</keyword>
<name>A0A834SQG5_9FABA</name>
<proteinExistence type="predicted"/>
<evidence type="ECO:0000313" key="1">
    <source>
        <dbReference type="EMBL" id="KAF7807120.1"/>
    </source>
</evidence>
<dbReference type="AlphaFoldDB" id="A0A834SQG5"/>
<dbReference type="Proteomes" id="UP000634136">
    <property type="component" value="Unassembled WGS sequence"/>
</dbReference>